<reference evidence="1 2" key="1">
    <citation type="submission" date="2012-02" db="EMBL/GenBank/DDBJ databases">
        <title>The Genome Sequence of Bacteroides finegoldii CL09T03C10.</title>
        <authorList>
            <consortium name="The Broad Institute Genome Sequencing Platform"/>
            <person name="Earl A."/>
            <person name="Ward D."/>
            <person name="Feldgarden M."/>
            <person name="Gevers D."/>
            <person name="Zitomersky N.L."/>
            <person name="Coyne M.J."/>
            <person name="Comstock L.E."/>
            <person name="Young S.K."/>
            <person name="Zeng Q."/>
            <person name="Gargeya S."/>
            <person name="Fitzgerald M."/>
            <person name="Haas B."/>
            <person name="Abouelleil A."/>
            <person name="Alvarado L."/>
            <person name="Arachchi H.M."/>
            <person name="Berlin A."/>
            <person name="Chapman S.B."/>
            <person name="Gearin G."/>
            <person name="Goldberg J."/>
            <person name="Griggs A."/>
            <person name="Gujja S."/>
            <person name="Hansen M."/>
            <person name="Heiman D."/>
            <person name="Howarth C."/>
            <person name="Larimer J."/>
            <person name="Lui A."/>
            <person name="MacDonald P.J.P."/>
            <person name="McCowen C."/>
            <person name="Montmayeur A."/>
            <person name="Murphy C."/>
            <person name="Neiman D."/>
            <person name="Pearson M."/>
            <person name="Priest M."/>
            <person name="Roberts A."/>
            <person name="Saif S."/>
            <person name="Shea T."/>
            <person name="Sisk P."/>
            <person name="Stolte C."/>
            <person name="Sykes S."/>
            <person name="Wortman J."/>
            <person name="Nusbaum C."/>
            <person name="Birren B."/>
        </authorList>
    </citation>
    <scope>NUCLEOTIDE SEQUENCE [LARGE SCALE GENOMIC DNA]</scope>
    <source>
        <strain evidence="1 2">CL09T03C10</strain>
    </source>
</reference>
<name>K5CI82_9BACE</name>
<proteinExistence type="predicted"/>
<comment type="caution">
    <text evidence="1">The sequence shown here is derived from an EMBL/GenBank/DDBJ whole genome shotgun (WGS) entry which is preliminary data.</text>
</comment>
<evidence type="ECO:0000313" key="1">
    <source>
        <dbReference type="EMBL" id="EKJ89451.1"/>
    </source>
</evidence>
<dbReference type="HOGENOM" id="CLU_2822055_0_0_10"/>
<dbReference type="EMBL" id="AGXW01000012">
    <property type="protein sequence ID" value="EKJ89451.1"/>
    <property type="molecule type" value="Genomic_DNA"/>
</dbReference>
<gene>
    <name evidence="1" type="ORF">HMPREF1057_02992</name>
</gene>
<protein>
    <submittedName>
        <fullName evidence="1">Uncharacterized protein</fullName>
    </submittedName>
</protein>
<evidence type="ECO:0000313" key="2">
    <source>
        <dbReference type="Proteomes" id="UP000007995"/>
    </source>
</evidence>
<dbReference type="Proteomes" id="UP000007995">
    <property type="component" value="Unassembled WGS sequence"/>
</dbReference>
<dbReference type="AlphaFoldDB" id="K5CI82"/>
<sequence length="66" mass="7705">MQKFNISKKTAETIVNMKLYILSTLTVGDCKNTLQYKKELRGTVTKLIILKKKIIETYRANEKIKK</sequence>
<organism evidence="1 2">
    <name type="scientific">Bacteroides finegoldii CL09T03C10</name>
    <dbReference type="NCBI Taxonomy" id="997888"/>
    <lineage>
        <taxon>Bacteria</taxon>
        <taxon>Pseudomonadati</taxon>
        <taxon>Bacteroidota</taxon>
        <taxon>Bacteroidia</taxon>
        <taxon>Bacteroidales</taxon>
        <taxon>Bacteroidaceae</taxon>
        <taxon>Bacteroides</taxon>
    </lineage>
</organism>
<accession>K5CI82</accession>